<dbReference type="PRINTS" id="PR00122">
    <property type="entry name" value="VACATPASE"/>
</dbReference>
<dbReference type="Gene3D" id="1.20.120.610">
    <property type="entry name" value="lithium bound rotor ring of v- atpase"/>
    <property type="match status" value="1"/>
</dbReference>
<evidence type="ECO:0000256" key="4">
    <source>
        <dbReference type="ARBA" id="ARBA00022692"/>
    </source>
</evidence>
<comment type="subcellular location">
    <subcellularLocation>
        <location evidence="1">Membrane</location>
        <topology evidence="1">Multi-pass membrane protein</topology>
    </subcellularLocation>
</comment>
<feature type="transmembrane region" description="Helical" evidence="8">
    <location>
        <begin position="54"/>
        <end position="77"/>
    </location>
</feature>
<evidence type="ECO:0000256" key="5">
    <source>
        <dbReference type="ARBA" id="ARBA00022989"/>
    </source>
</evidence>
<comment type="similarity">
    <text evidence="2">Belongs to the V-ATPase proteolipid subunit family.</text>
</comment>
<evidence type="ECO:0000256" key="6">
    <source>
        <dbReference type="ARBA" id="ARBA00023065"/>
    </source>
</evidence>
<feature type="domain" description="V-ATPase proteolipid subunit C-like" evidence="9">
    <location>
        <begin position="16"/>
        <end position="75"/>
    </location>
</feature>
<dbReference type="InterPro" id="IPR035921">
    <property type="entry name" value="F/V-ATP_Csub_sf"/>
</dbReference>
<dbReference type="Pfam" id="PF00137">
    <property type="entry name" value="ATP-synt_C"/>
    <property type="match status" value="1"/>
</dbReference>
<keyword evidence="6" id="KW-0406">Ion transport</keyword>
<dbReference type="CDD" id="cd18181">
    <property type="entry name" value="ATP-synt_Vo_Ao_c_TtATPase_like"/>
    <property type="match status" value="1"/>
</dbReference>
<protein>
    <submittedName>
        <fullName evidence="10">Membrane-associated ATPase C chain</fullName>
    </submittedName>
</protein>
<dbReference type="GO" id="GO:0046961">
    <property type="term" value="F:proton-transporting ATPase activity, rotational mechanism"/>
    <property type="evidence" value="ECO:0007669"/>
    <property type="project" value="InterPro"/>
</dbReference>
<reference evidence="10 11" key="1">
    <citation type="submission" date="2019-08" db="EMBL/GenBank/DDBJ databases">
        <authorList>
            <person name="Vazquez-Campos X."/>
        </authorList>
    </citation>
    <scope>NUCLEOTIDE SEQUENCE [LARGE SCALE GENOMIC DNA]</scope>
    <source>
        <strain evidence="10">LFW-283_2</strain>
    </source>
</reference>
<evidence type="ECO:0000256" key="1">
    <source>
        <dbReference type="ARBA" id="ARBA00004141"/>
    </source>
</evidence>
<dbReference type="AlphaFoldDB" id="A0A5E4LT26"/>
<keyword evidence="5 8" id="KW-1133">Transmembrane helix</keyword>
<dbReference type="SUPFAM" id="SSF81333">
    <property type="entry name" value="F1F0 ATP synthase subunit C"/>
    <property type="match status" value="1"/>
</dbReference>
<name>A0A5E4LT26_9ARCH</name>
<dbReference type="InterPro" id="IPR002379">
    <property type="entry name" value="ATPase_proteolipid_c-like_dom"/>
</dbReference>
<dbReference type="GO" id="GO:0033179">
    <property type="term" value="C:proton-transporting V-type ATPase, V0 domain"/>
    <property type="evidence" value="ECO:0007669"/>
    <property type="project" value="InterPro"/>
</dbReference>
<accession>A0A5E4LT26</accession>
<evidence type="ECO:0000256" key="3">
    <source>
        <dbReference type="ARBA" id="ARBA00022448"/>
    </source>
</evidence>
<evidence type="ECO:0000256" key="7">
    <source>
        <dbReference type="ARBA" id="ARBA00023136"/>
    </source>
</evidence>
<dbReference type="InterPro" id="IPR000245">
    <property type="entry name" value="ATPase_proteolipid_csu"/>
</dbReference>
<dbReference type="Proteomes" id="UP000789941">
    <property type="component" value="Unassembled WGS sequence"/>
</dbReference>
<evidence type="ECO:0000313" key="10">
    <source>
        <dbReference type="EMBL" id="VVC03172.1"/>
    </source>
</evidence>
<proteinExistence type="inferred from homology"/>
<comment type="caution">
    <text evidence="10">The sequence shown here is derived from an EMBL/GenBank/DDBJ whole genome shotgun (WGS) entry which is preliminary data.</text>
</comment>
<keyword evidence="4 8" id="KW-0812">Transmembrane</keyword>
<organism evidence="10 11">
    <name type="scientific">Candidatus Bilamarchaeum dharawalense</name>
    <dbReference type="NCBI Taxonomy" id="2885759"/>
    <lineage>
        <taxon>Archaea</taxon>
        <taxon>Candidatus Micrarchaeota</taxon>
        <taxon>Candidatus Micrarchaeia</taxon>
        <taxon>Candidatus Anstonellales</taxon>
        <taxon>Candidatus Bilamarchaeaceae</taxon>
        <taxon>Candidatus Bilamarchaeum</taxon>
    </lineage>
</organism>
<evidence type="ECO:0000256" key="2">
    <source>
        <dbReference type="ARBA" id="ARBA00007296"/>
    </source>
</evidence>
<evidence type="ECO:0000313" key="11">
    <source>
        <dbReference type="Proteomes" id="UP000789941"/>
    </source>
</evidence>
<feature type="transmembrane region" description="Helical" evidence="8">
    <location>
        <begin position="12"/>
        <end position="34"/>
    </location>
</feature>
<gene>
    <name evidence="10" type="primary">atpP</name>
    <name evidence="10" type="ORF">LFW2832_00211</name>
</gene>
<sequence>MAEAIAALTSEGGLAIGAGIAMGLSALAAAWSQGTLGAAALGTVAERPEMEKNILIYIVLPEVLAVFGFLVAVLLWLKIGGAA</sequence>
<evidence type="ECO:0000259" key="9">
    <source>
        <dbReference type="Pfam" id="PF00137"/>
    </source>
</evidence>
<dbReference type="EMBL" id="CABMJJ010000007">
    <property type="protein sequence ID" value="VVC03172.1"/>
    <property type="molecule type" value="Genomic_DNA"/>
</dbReference>
<keyword evidence="7 8" id="KW-0472">Membrane</keyword>
<keyword evidence="3" id="KW-0813">Transport</keyword>
<evidence type="ECO:0000256" key="8">
    <source>
        <dbReference type="SAM" id="Phobius"/>
    </source>
</evidence>